<dbReference type="OrthoDB" id="157184at2"/>
<reference evidence="10" key="1">
    <citation type="submission" date="2017-06" db="EMBL/GenBank/DDBJ databases">
        <title>Investigating the central metabolism of Clostridium thermosuccinogenes.</title>
        <authorList>
            <person name="Koendjbiharie J.G."/>
            <person name="Van Kranenburg R."/>
            <person name="Vriesendorp B."/>
        </authorList>
    </citation>
    <scope>NUCLEOTIDE SEQUENCE [LARGE SCALE GENOMIC DNA]</scope>
    <source>
        <strain evidence="10">DSM 5806</strain>
    </source>
</reference>
<evidence type="ECO:0000256" key="1">
    <source>
        <dbReference type="ARBA" id="ARBA00004651"/>
    </source>
</evidence>
<dbReference type="GO" id="GO:0005886">
    <property type="term" value="C:plasma membrane"/>
    <property type="evidence" value="ECO:0007669"/>
    <property type="project" value="UniProtKB-SubCell"/>
</dbReference>
<dbReference type="Gene3D" id="1.10.3720.10">
    <property type="entry name" value="MetI-like"/>
    <property type="match status" value="1"/>
</dbReference>
<comment type="similarity">
    <text evidence="7">Belongs to the binding-protein-dependent transport system permease family.</text>
</comment>
<dbReference type="EMBL" id="NIOJ01000006">
    <property type="protein sequence ID" value="PNU00864.1"/>
    <property type="molecule type" value="Genomic_DNA"/>
</dbReference>
<evidence type="ECO:0000256" key="2">
    <source>
        <dbReference type="ARBA" id="ARBA00022448"/>
    </source>
</evidence>
<evidence type="ECO:0000313" key="10">
    <source>
        <dbReference type="Proteomes" id="UP000236151"/>
    </source>
</evidence>
<protein>
    <submittedName>
        <fullName evidence="9">ABC transporter permease</fullName>
    </submittedName>
</protein>
<dbReference type="RefSeq" id="WP_103080479.1">
    <property type="nucleotide sequence ID" value="NZ_CP021850.1"/>
</dbReference>
<evidence type="ECO:0000256" key="3">
    <source>
        <dbReference type="ARBA" id="ARBA00022475"/>
    </source>
</evidence>
<feature type="transmembrane region" description="Helical" evidence="7">
    <location>
        <begin position="110"/>
        <end position="130"/>
    </location>
</feature>
<dbReference type="PANTHER" id="PTHR43744">
    <property type="entry name" value="ABC TRANSPORTER PERMEASE PROTEIN MG189-RELATED-RELATED"/>
    <property type="match status" value="1"/>
</dbReference>
<evidence type="ECO:0000256" key="7">
    <source>
        <dbReference type="RuleBase" id="RU363032"/>
    </source>
</evidence>
<evidence type="ECO:0000313" key="9">
    <source>
        <dbReference type="EMBL" id="PNU00864.1"/>
    </source>
</evidence>
<gene>
    <name evidence="9" type="ORF">CDQ84_04240</name>
</gene>
<dbReference type="GO" id="GO:0055085">
    <property type="term" value="P:transmembrane transport"/>
    <property type="evidence" value="ECO:0007669"/>
    <property type="project" value="InterPro"/>
</dbReference>
<feature type="transmembrane region" description="Helical" evidence="7">
    <location>
        <begin position="183"/>
        <end position="205"/>
    </location>
</feature>
<dbReference type="PANTHER" id="PTHR43744:SF9">
    <property type="entry name" value="POLYGALACTURONAN_RHAMNOGALACTURONAN TRANSPORT SYSTEM PERMEASE PROTEIN YTCP"/>
    <property type="match status" value="1"/>
</dbReference>
<keyword evidence="2 7" id="KW-0813">Transport</keyword>
<keyword evidence="4 7" id="KW-0812">Transmembrane</keyword>
<feature type="transmembrane region" description="Helical" evidence="7">
    <location>
        <begin position="12"/>
        <end position="32"/>
    </location>
</feature>
<keyword evidence="3" id="KW-1003">Cell membrane</keyword>
<keyword evidence="6 7" id="KW-0472">Membrane</keyword>
<dbReference type="InterPro" id="IPR035906">
    <property type="entry name" value="MetI-like_sf"/>
</dbReference>
<name>A0A2K2FQ28_9CLOT</name>
<dbReference type="AlphaFoldDB" id="A0A2K2FQ28"/>
<evidence type="ECO:0000256" key="4">
    <source>
        <dbReference type="ARBA" id="ARBA00022692"/>
    </source>
</evidence>
<feature type="domain" description="ABC transmembrane type-1" evidence="8">
    <location>
        <begin position="75"/>
        <end position="287"/>
    </location>
</feature>
<evidence type="ECO:0000256" key="6">
    <source>
        <dbReference type="ARBA" id="ARBA00023136"/>
    </source>
</evidence>
<keyword evidence="5 7" id="KW-1133">Transmembrane helix</keyword>
<dbReference type="PROSITE" id="PS50928">
    <property type="entry name" value="ABC_TM1"/>
    <property type="match status" value="1"/>
</dbReference>
<comment type="caution">
    <text evidence="9">The sequence shown here is derived from an EMBL/GenBank/DDBJ whole genome shotgun (WGS) entry which is preliminary data.</text>
</comment>
<evidence type="ECO:0000259" key="8">
    <source>
        <dbReference type="PROSITE" id="PS50928"/>
    </source>
</evidence>
<feature type="transmembrane region" description="Helical" evidence="7">
    <location>
        <begin position="74"/>
        <end position="98"/>
    </location>
</feature>
<dbReference type="SUPFAM" id="SSF161098">
    <property type="entry name" value="MetI-like"/>
    <property type="match status" value="1"/>
</dbReference>
<proteinExistence type="inferred from homology"/>
<feature type="transmembrane region" description="Helical" evidence="7">
    <location>
        <begin position="142"/>
        <end position="162"/>
    </location>
</feature>
<dbReference type="Pfam" id="PF00528">
    <property type="entry name" value="BPD_transp_1"/>
    <property type="match status" value="1"/>
</dbReference>
<evidence type="ECO:0000256" key="5">
    <source>
        <dbReference type="ARBA" id="ARBA00022989"/>
    </source>
</evidence>
<dbReference type="CDD" id="cd06261">
    <property type="entry name" value="TM_PBP2"/>
    <property type="match status" value="1"/>
</dbReference>
<sequence length="302" mass="33913">MKRRKTFGDRLFDTINILIMVIIVLATLYPFINSAAISLNDANDTTKGGITFYPRVFTLRNYELIFTNPKVYNAYLITIARTVIGTISALLFTSMLAFGMAHRNLKGRRFYTILCIIPMYFGGGLIPYYFLIKGLGMMNSFWVYIIPSLVGIWNMILMRTYFMGIPSSLEESARIDGANYFTVFFRIIFPVSMPIVATIALFIGVGQWNAWFDASMFITKQELKPMQTVLLSIISEAKFAQQLAQTTAGAAADASNIGKGVQVNVRSITMATMIVTILPIIMVYPFLQRYFVKGIMIGSLKG</sequence>
<keyword evidence="10" id="KW-1185">Reference proteome</keyword>
<dbReference type="KEGG" id="cthd:CDO33_19065"/>
<comment type="subcellular location">
    <subcellularLocation>
        <location evidence="1 7">Cell membrane</location>
        <topology evidence="1 7">Multi-pass membrane protein</topology>
    </subcellularLocation>
</comment>
<organism evidence="9 10">
    <name type="scientific">Clostridium thermosuccinogenes</name>
    <dbReference type="NCBI Taxonomy" id="84032"/>
    <lineage>
        <taxon>Bacteria</taxon>
        <taxon>Bacillati</taxon>
        <taxon>Bacillota</taxon>
        <taxon>Clostridia</taxon>
        <taxon>Eubacteriales</taxon>
        <taxon>Clostridiaceae</taxon>
        <taxon>Clostridium</taxon>
    </lineage>
</organism>
<dbReference type="Proteomes" id="UP000236151">
    <property type="component" value="Unassembled WGS sequence"/>
</dbReference>
<dbReference type="InterPro" id="IPR000515">
    <property type="entry name" value="MetI-like"/>
</dbReference>
<accession>A0A2K2FQ28</accession>
<feature type="transmembrane region" description="Helical" evidence="7">
    <location>
        <begin position="268"/>
        <end position="287"/>
    </location>
</feature>